<dbReference type="eggNOG" id="COG1807">
    <property type="taxonomic scope" value="Bacteria"/>
</dbReference>
<dbReference type="EMBL" id="CP000473">
    <property type="protein sequence ID" value="ABJ81497.1"/>
    <property type="molecule type" value="Genomic_DNA"/>
</dbReference>
<evidence type="ECO:0000256" key="2">
    <source>
        <dbReference type="ARBA" id="ARBA00022475"/>
    </source>
</evidence>
<keyword evidence="4" id="KW-0808">Transferase</keyword>
<keyword evidence="6 8" id="KW-1133">Transmembrane helix</keyword>
<dbReference type="InParanoid" id="Q02BR9"/>
<dbReference type="PANTHER" id="PTHR33908:SF11">
    <property type="entry name" value="MEMBRANE PROTEIN"/>
    <property type="match status" value="1"/>
</dbReference>
<protein>
    <recommendedName>
        <fullName evidence="9">Glycosyltransferase RgtA/B/C/D-like domain-containing protein</fullName>
    </recommendedName>
</protein>
<dbReference type="KEGG" id="sus:Acid_0487"/>
<dbReference type="STRING" id="234267.Acid_0487"/>
<evidence type="ECO:0000256" key="6">
    <source>
        <dbReference type="ARBA" id="ARBA00022989"/>
    </source>
</evidence>
<evidence type="ECO:0000259" key="9">
    <source>
        <dbReference type="Pfam" id="PF13231"/>
    </source>
</evidence>
<evidence type="ECO:0000313" key="10">
    <source>
        <dbReference type="EMBL" id="ABJ81497.1"/>
    </source>
</evidence>
<feature type="domain" description="Glycosyltransferase RgtA/B/C/D-like" evidence="9">
    <location>
        <begin position="108"/>
        <end position="234"/>
    </location>
</feature>
<evidence type="ECO:0000256" key="1">
    <source>
        <dbReference type="ARBA" id="ARBA00004651"/>
    </source>
</evidence>
<keyword evidence="2" id="KW-1003">Cell membrane</keyword>
<evidence type="ECO:0000256" key="4">
    <source>
        <dbReference type="ARBA" id="ARBA00022679"/>
    </source>
</evidence>
<feature type="transmembrane region" description="Helical" evidence="8">
    <location>
        <begin position="219"/>
        <end position="243"/>
    </location>
</feature>
<feature type="transmembrane region" description="Helical" evidence="8">
    <location>
        <begin position="314"/>
        <end position="335"/>
    </location>
</feature>
<dbReference type="PROSITE" id="PS51257">
    <property type="entry name" value="PROKAR_LIPOPROTEIN"/>
    <property type="match status" value="1"/>
</dbReference>
<dbReference type="OrthoDB" id="180217at2"/>
<dbReference type="InterPro" id="IPR038731">
    <property type="entry name" value="RgtA/B/C-like"/>
</dbReference>
<comment type="subcellular location">
    <subcellularLocation>
        <location evidence="1">Cell membrane</location>
        <topology evidence="1">Multi-pass membrane protein</topology>
    </subcellularLocation>
</comment>
<accession>Q02BR9</accession>
<feature type="transmembrane region" description="Helical" evidence="8">
    <location>
        <begin position="373"/>
        <end position="391"/>
    </location>
</feature>
<dbReference type="GO" id="GO:0005886">
    <property type="term" value="C:plasma membrane"/>
    <property type="evidence" value="ECO:0007669"/>
    <property type="project" value="UniProtKB-SubCell"/>
</dbReference>
<organism evidence="10">
    <name type="scientific">Solibacter usitatus (strain Ellin6076)</name>
    <dbReference type="NCBI Taxonomy" id="234267"/>
    <lineage>
        <taxon>Bacteria</taxon>
        <taxon>Pseudomonadati</taxon>
        <taxon>Acidobacteriota</taxon>
        <taxon>Terriglobia</taxon>
        <taxon>Bryobacterales</taxon>
        <taxon>Solibacteraceae</taxon>
        <taxon>Candidatus Solibacter</taxon>
    </lineage>
</organism>
<dbReference type="AlphaFoldDB" id="Q02BR9"/>
<dbReference type="Pfam" id="PF13231">
    <property type="entry name" value="PMT_2"/>
    <property type="match status" value="1"/>
</dbReference>
<evidence type="ECO:0000256" key="8">
    <source>
        <dbReference type="SAM" id="Phobius"/>
    </source>
</evidence>
<evidence type="ECO:0000256" key="3">
    <source>
        <dbReference type="ARBA" id="ARBA00022676"/>
    </source>
</evidence>
<proteinExistence type="predicted"/>
<feature type="transmembrane region" description="Helical" evidence="8">
    <location>
        <begin position="398"/>
        <end position="415"/>
    </location>
</feature>
<feature type="transmembrane region" description="Helical" evidence="8">
    <location>
        <begin position="347"/>
        <end position="367"/>
    </location>
</feature>
<evidence type="ECO:0000256" key="5">
    <source>
        <dbReference type="ARBA" id="ARBA00022692"/>
    </source>
</evidence>
<keyword evidence="3" id="KW-0328">Glycosyltransferase</keyword>
<feature type="transmembrane region" description="Helical" evidence="8">
    <location>
        <begin position="161"/>
        <end position="177"/>
    </location>
</feature>
<dbReference type="HOGENOM" id="CLU_025132_0_0_0"/>
<gene>
    <name evidence="10" type="ordered locus">Acid_0487</name>
</gene>
<keyword evidence="5 8" id="KW-0812">Transmembrane</keyword>
<feature type="transmembrane region" description="Helical" evidence="8">
    <location>
        <begin position="184"/>
        <end position="213"/>
    </location>
</feature>
<sequence length="547" mass="60510" precursor="true">MTRRYSAIALLLGACAIALIYQSRRLGLTVDETSHFAASYMYWLGDDALDPADAPPLTRALCGWVPRLLHAPSPLDTNGRKDRDAYLIGAEILDRPNIRARRLLFYSRLPFLVFPLLTVFLLWHWGRQLFGEPVALCVAACGALEPTILGHGVLINSDTPAAFGALWFAYTAWKYWLTPDLRRLLVMTLATVFAVLIKFTLAPLAIAAFALAIWKGPRLWAAIVIPLALYFGILATSQFRAAIIPEAQIQQFRGAGVPDIAMGGVRLLALLPWPPQFIRGLLFIGGSLQGEGFTGYMLGHKIRGSVPLYFPLAWAIKFPMPLQLLTLAGLVALAIRIRRRKAGAADVLIWGSALFFFGAATLSNSHIGFRHVVPALPFFILGGGFAMAQWSRYRAGRAAIAVCIVWLAASSLHAYPHGIGYFNEWIGGPAQGWRYLADSNVDWGQDLPELGRYMERSRVPAIKTFIFGYDNPYHYLKPGTMDPQTLPSPDNPTLARAFEPTPGTYAVSANFLAGFLFPPGYEDYLSYFRQRPPDARAGYSILIYEVK</sequence>
<feature type="transmembrane region" description="Helical" evidence="8">
    <location>
        <begin position="103"/>
        <end position="123"/>
    </location>
</feature>
<dbReference type="InterPro" id="IPR050297">
    <property type="entry name" value="LipidA_mod_glycosyltrf_83"/>
</dbReference>
<name>Q02BR9_SOLUE</name>
<dbReference type="GO" id="GO:0016763">
    <property type="term" value="F:pentosyltransferase activity"/>
    <property type="evidence" value="ECO:0007669"/>
    <property type="project" value="TreeGrafter"/>
</dbReference>
<dbReference type="GO" id="GO:0009103">
    <property type="term" value="P:lipopolysaccharide biosynthetic process"/>
    <property type="evidence" value="ECO:0007669"/>
    <property type="project" value="UniProtKB-ARBA"/>
</dbReference>
<dbReference type="PANTHER" id="PTHR33908">
    <property type="entry name" value="MANNOSYLTRANSFERASE YKCB-RELATED"/>
    <property type="match status" value="1"/>
</dbReference>
<keyword evidence="7 8" id="KW-0472">Membrane</keyword>
<evidence type="ECO:0000256" key="7">
    <source>
        <dbReference type="ARBA" id="ARBA00023136"/>
    </source>
</evidence>
<reference evidence="10" key="1">
    <citation type="submission" date="2006-10" db="EMBL/GenBank/DDBJ databases">
        <title>Complete sequence of Solibacter usitatus Ellin6076.</title>
        <authorList>
            <consortium name="US DOE Joint Genome Institute"/>
            <person name="Copeland A."/>
            <person name="Lucas S."/>
            <person name="Lapidus A."/>
            <person name="Barry K."/>
            <person name="Detter J.C."/>
            <person name="Glavina del Rio T."/>
            <person name="Hammon N."/>
            <person name="Israni S."/>
            <person name="Dalin E."/>
            <person name="Tice H."/>
            <person name="Pitluck S."/>
            <person name="Thompson L.S."/>
            <person name="Brettin T."/>
            <person name="Bruce D."/>
            <person name="Han C."/>
            <person name="Tapia R."/>
            <person name="Gilna P."/>
            <person name="Schmutz J."/>
            <person name="Larimer F."/>
            <person name="Land M."/>
            <person name="Hauser L."/>
            <person name="Kyrpides N."/>
            <person name="Mikhailova N."/>
            <person name="Janssen P.H."/>
            <person name="Kuske C.R."/>
            <person name="Richardson P."/>
        </authorList>
    </citation>
    <scope>NUCLEOTIDE SEQUENCE</scope>
    <source>
        <strain evidence="10">Ellin6076</strain>
    </source>
</reference>